<dbReference type="KEGG" id="rme:Rmet_0189"/>
<reference evidence="3" key="1">
    <citation type="journal article" date="2010" name="PLoS ONE">
        <title>The complete genome sequence of Cupriavidus metallidurans strain CH34, a master survivalist in harsh and anthropogenic environments.</title>
        <authorList>
            <person name="Janssen P.J."/>
            <person name="Van Houdt R."/>
            <person name="Moors H."/>
            <person name="Monsieurs P."/>
            <person name="Morin N."/>
            <person name="Michaux A."/>
            <person name="Benotmane M.A."/>
            <person name="Leys N."/>
            <person name="Vallaeys T."/>
            <person name="Lapidus A."/>
            <person name="Monchy S."/>
            <person name="Medigue C."/>
            <person name="Taghavi S."/>
            <person name="McCorkle S."/>
            <person name="Dunn J."/>
            <person name="van der Lelie D."/>
            <person name="Mergeay M."/>
        </authorList>
    </citation>
    <scope>NUCLEOTIDE SEQUENCE [LARGE SCALE GENOMIC DNA]</scope>
    <source>
        <strain evidence="3">ATCC 43123 / DSM 2839 / NBRC 102507 / CH34</strain>
    </source>
</reference>
<dbReference type="HOGENOM" id="CLU_103234_3_0_4"/>
<evidence type="ECO:0000313" key="2">
    <source>
        <dbReference type="EMBL" id="ABF07075.1"/>
    </source>
</evidence>
<feature type="transmembrane region" description="Helical" evidence="1">
    <location>
        <begin position="12"/>
        <end position="34"/>
    </location>
</feature>
<dbReference type="AlphaFoldDB" id="Q1LS01"/>
<keyword evidence="3" id="KW-1185">Reference proteome</keyword>
<keyword evidence="1" id="KW-0472">Membrane</keyword>
<keyword evidence="1 2" id="KW-0812">Transmembrane</keyword>
<evidence type="ECO:0000313" key="3">
    <source>
        <dbReference type="Proteomes" id="UP000002429"/>
    </source>
</evidence>
<sequence>MQLKTTGNRHAAGFSLLEVLIALVITVIGLFGIAKMQAAAIANTQVARGQSLIALQLESLAGAMHGNKGFWAAGLVPATFSMTGATVTDTTGKLSTTAPDCKATTCTPTQLAAYDVQGWAAEMNAHFPTYSAAVNCVVLINKPVTCTVSANWNESNLAYNQTTATLAGQTAQSLTLYVQP</sequence>
<accession>Q1LS01</accession>
<dbReference type="NCBIfam" id="TIGR02532">
    <property type="entry name" value="IV_pilin_GFxxxE"/>
    <property type="match status" value="1"/>
</dbReference>
<evidence type="ECO:0000256" key="1">
    <source>
        <dbReference type="SAM" id="Phobius"/>
    </source>
</evidence>
<dbReference type="Pfam" id="PF07963">
    <property type="entry name" value="N_methyl"/>
    <property type="match status" value="1"/>
</dbReference>
<dbReference type="Proteomes" id="UP000002429">
    <property type="component" value="Chromosome"/>
</dbReference>
<dbReference type="InterPro" id="IPR012902">
    <property type="entry name" value="N_methyl_site"/>
</dbReference>
<dbReference type="STRING" id="266264.Rmet_0189"/>
<protein>
    <submittedName>
        <fullName evidence="2">Type-4 fimbrial biogenesis pilV transmembrane protein</fullName>
    </submittedName>
</protein>
<keyword evidence="1" id="KW-1133">Transmembrane helix</keyword>
<proteinExistence type="predicted"/>
<dbReference type="EMBL" id="CP000352">
    <property type="protein sequence ID" value="ABF07075.1"/>
    <property type="molecule type" value="Genomic_DNA"/>
</dbReference>
<dbReference type="RefSeq" id="WP_011515095.1">
    <property type="nucleotide sequence ID" value="NC_007973.1"/>
</dbReference>
<dbReference type="eggNOG" id="COG4967">
    <property type="taxonomic scope" value="Bacteria"/>
</dbReference>
<name>Q1LS01_CUPMC</name>
<gene>
    <name evidence="2" type="ordered locus">Rmet_0189</name>
</gene>
<organism evidence="2 3">
    <name type="scientific">Cupriavidus metallidurans (strain ATCC 43123 / DSM 2839 / NBRC 102507 / CH34)</name>
    <name type="common">Ralstonia metallidurans</name>
    <dbReference type="NCBI Taxonomy" id="266264"/>
    <lineage>
        <taxon>Bacteria</taxon>
        <taxon>Pseudomonadati</taxon>
        <taxon>Pseudomonadota</taxon>
        <taxon>Betaproteobacteria</taxon>
        <taxon>Burkholderiales</taxon>
        <taxon>Burkholderiaceae</taxon>
        <taxon>Cupriavidus</taxon>
    </lineage>
</organism>